<accession>A0AAW2FP03</accession>
<gene>
    <name evidence="1" type="ORF">PUN28_008803</name>
</gene>
<dbReference type="AlphaFoldDB" id="A0AAW2FP03"/>
<evidence type="ECO:0000313" key="2">
    <source>
        <dbReference type="Proteomes" id="UP001430953"/>
    </source>
</evidence>
<organism evidence="1 2">
    <name type="scientific">Cardiocondyla obscurior</name>
    <dbReference type="NCBI Taxonomy" id="286306"/>
    <lineage>
        <taxon>Eukaryota</taxon>
        <taxon>Metazoa</taxon>
        <taxon>Ecdysozoa</taxon>
        <taxon>Arthropoda</taxon>
        <taxon>Hexapoda</taxon>
        <taxon>Insecta</taxon>
        <taxon>Pterygota</taxon>
        <taxon>Neoptera</taxon>
        <taxon>Endopterygota</taxon>
        <taxon>Hymenoptera</taxon>
        <taxon>Apocrita</taxon>
        <taxon>Aculeata</taxon>
        <taxon>Formicoidea</taxon>
        <taxon>Formicidae</taxon>
        <taxon>Myrmicinae</taxon>
        <taxon>Cardiocondyla</taxon>
    </lineage>
</organism>
<keyword evidence="2" id="KW-1185">Reference proteome</keyword>
<dbReference type="EMBL" id="JADYXP020000008">
    <property type="protein sequence ID" value="KAL0117651.1"/>
    <property type="molecule type" value="Genomic_DNA"/>
</dbReference>
<proteinExistence type="predicted"/>
<evidence type="ECO:0008006" key="3">
    <source>
        <dbReference type="Google" id="ProtNLM"/>
    </source>
</evidence>
<evidence type="ECO:0000313" key="1">
    <source>
        <dbReference type="EMBL" id="KAL0117651.1"/>
    </source>
</evidence>
<name>A0AAW2FP03_9HYME</name>
<sequence>MLFLLTAHAKNGCNDSLLMLFLSTAHAENDSLDTDHQRAPRIMESIIEELFWREAVTFIELQKSAKPTSPAPSS</sequence>
<dbReference type="Proteomes" id="UP001430953">
    <property type="component" value="Unassembled WGS sequence"/>
</dbReference>
<reference evidence="1 2" key="1">
    <citation type="submission" date="2023-03" db="EMBL/GenBank/DDBJ databases">
        <title>High recombination rates correlate with genetic variation in Cardiocondyla obscurior ants.</title>
        <authorList>
            <person name="Errbii M."/>
        </authorList>
    </citation>
    <scope>NUCLEOTIDE SEQUENCE [LARGE SCALE GENOMIC DNA]</scope>
    <source>
        <strain evidence="1">Alpha-2009</strain>
        <tissue evidence="1">Whole body</tissue>
    </source>
</reference>
<protein>
    <recommendedName>
        <fullName evidence="3">Secreted protein</fullName>
    </recommendedName>
</protein>
<comment type="caution">
    <text evidence="1">The sequence shown here is derived from an EMBL/GenBank/DDBJ whole genome shotgun (WGS) entry which is preliminary data.</text>
</comment>